<gene>
    <name evidence="1" type="ORF">C4K68_24195</name>
</gene>
<dbReference type="Proteomes" id="UP000238196">
    <property type="component" value="Unassembled WGS sequence"/>
</dbReference>
<dbReference type="AlphaFoldDB" id="A0A2S5KJ29"/>
<reference evidence="1 2" key="1">
    <citation type="submission" date="2018-02" db="EMBL/GenBank/DDBJ databases">
        <title>novel marine gammaproteobacteria from coastal saline agro ecosystem.</title>
        <authorList>
            <person name="Krishnan R."/>
            <person name="Ramesh Kumar N."/>
        </authorList>
    </citation>
    <scope>NUCLEOTIDE SEQUENCE [LARGE SCALE GENOMIC DNA]</scope>
    <source>
        <strain evidence="1 2">228</strain>
    </source>
</reference>
<protein>
    <submittedName>
        <fullName evidence="1">Uncharacterized protein</fullName>
    </submittedName>
</protein>
<evidence type="ECO:0000313" key="1">
    <source>
        <dbReference type="EMBL" id="PPC74827.1"/>
    </source>
</evidence>
<dbReference type="EMBL" id="PRLP01000127">
    <property type="protein sequence ID" value="PPC74827.1"/>
    <property type="molecule type" value="Genomic_DNA"/>
</dbReference>
<comment type="caution">
    <text evidence="1">The sequence shown here is derived from an EMBL/GenBank/DDBJ whole genome shotgun (WGS) entry which is preliminary data.</text>
</comment>
<evidence type="ECO:0000313" key="2">
    <source>
        <dbReference type="Proteomes" id="UP000238196"/>
    </source>
</evidence>
<accession>A0A2S5KJ29</accession>
<proteinExistence type="predicted"/>
<name>A0A2S5KJ29_9PROT</name>
<sequence>MDSLALPKNQAVSDPTSVHKVFYLTKTAQQDAFEPFPLAPPFEDNCFKVLQLQLSLVISATANLTTIRIE</sequence>
<organism evidence="1 2">
    <name type="scientific">Proteobacteria bacterium 228</name>
    <dbReference type="NCBI Taxonomy" id="2083153"/>
    <lineage>
        <taxon>Bacteria</taxon>
        <taxon>Pseudomonadati</taxon>
        <taxon>Pseudomonadota</taxon>
    </lineage>
</organism>